<dbReference type="GO" id="GO:0020037">
    <property type="term" value="F:heme binding"/>
    <property type="evidence" value="ECO:0007669"/>
    <property type="project" value="InterPro"/>
</dbReference>
<keyword evidence="5" id="KW-1185">Reference proteome</keyword>
<dbReference type="InterPro" id="IPR001128">
    <property type="entry name" value="Cyt_P450"/>
</dbReference>
<evidence type="ECO:0000256" key="3">
    <source>
        <dbReference type="RuleBase" id="RU000461"/>
    </source>
</evidence>
<dbReference type="Gene3D" id="1.10.630.10">
    <property type="entry name" value="Cytochrome P450"/>
    <property type="match status" value="2"/>
</dbReference>
<name>A0A5J9WF87_9POAL</name>
<keyword evidence="2 3" id="KW-0479">Metal-binding</keyword>
<dbReference type="EMBL" id="RWGY01000004">
    <property type="protein sequence ID" value="TVU46949.1"/>
    <property type="molecule type" value="Genomic_DNA"/>
</dbReference>
<comment type="cofactor">
    <cofactor evidence="2">
        <name>heme</name>
        <dbReference type="ChEBI" id="CHEBI:30413"/>
    </cofactor>
</comment>
<reference evidence="4 5" key="1">
    <citation type="journal article" date="2019" name="Sci. Rep.">
        <title>A high-quality genome of Eragrostis curvula grass provides insights into Poaceae evolution and supports new strategies to enhance forage quality.</title>
        <authorList>
            <person name="Carballo J."/>
            <person name="Santos B.A.C.M."/>
            <person name="Zappacosta D."/>
            <person name="Garbus I."/>
            <person name="Selva J.P."/>
            <person name="Gallo C.A."/>
            <person name="Diaz A."/>
            <person name="Albertini E."/>
            <person name="Caccamo M."/>
            <person name="Echenique V."/>
        </authorList>
    </citation>
    <scope>NUCLEOTIDE SEQUENCE [LARGE SCALE GENOMIC DNA]</scope>
    <source>
        <strain evidence="5">cv. Victoria</strain>
        <tissue evidence="4">Leaf</tissue>
    </source>
</reference>
<dbReference type="OrthoDB" id="2789670at2759"/>
<dbReference type="PANTHER" id="PTHR47950:SF44">
    <property type="entry name" value="CYTOCHROME P450, FAMILY 76, SUBFAMILY C, POLYPEPTIDE 5-RELATED"/>
    <property type="match status" value="1"/>
</dbReference>
<proteinExistence type="inferred from homology"/>
<feature type="non-terminal residue" evidence="4">
    <location>
        <position position="1"/>
    </location>
</feature>
<feature type="binding site" description="axial binding residue" evidence="2">
    <location>
        <position position="239"/>
    </location>
    <ligand>
        <name>heme</name>
        <dbReference type="ChEBI" id="CHEBI:30413"/>
    </ligand>
    <ligandPart>
        <name>Fe</name>
        <dbReference type="ChEBI" id="CHEBI:18248"/>
    </ligandPart>
</feature>
<dbReference type="SUPFAM" id="SSF48264">
    <property type="entry name" value="Cytochrome P450"/>
    <property type="match status" value="1"/>
</dbReference>
<organism evidence="4 5">
    <name type="scientific">Eragrostis curvula</name>
    <name type="common">weeping love grass</name>
    <dbReference type="NCBI Taxonomy" id="38414"/>
    <lineage>
        <taxon>Eukaryota</taxon>
        <taxon>Viridiplantae</taxon>
        <taxon>Streptophyta</taxon>
        <taxon>Embryophyta</taxon>
        <taxon>Tracheophyta</taxon>
        <taxon>Spermatophyta</taxon>
        <taxon>Magnoliopsida</taxon>
        <taxon>Liliopsida</taxon>
        <taxon>Poales</taxon>
        <taxon>Poaceae</taxon>
        <taxon>PACMAD clade</taxon>
        <taxon>Chloridoideae</taxon>
        <taxon>Eragrostideae</taxon>
        <taxon>Eragrostidinae</taxon>
        <taxon>Eragrostis</taxon>
    </lineage>
</organism>
<gene>
    <name evidence="4" type="ORF">EJB05_06523</name>
</gene>
<dbReference type="Pfam" id="PF00067">
    <property type="entry name" value="p450"/>
    <property type="match status" value="1"/>
</dbReference>
<dbReference type="InterPro" id="IPR017972">
    <property type="entry name" value="Cyt_P450_CS"/>
</dbReference>
<keyword evidence="3" id="KW-0503">Monooxygenase</keyword>
<dbReference type="InterPro" id="IPR036396">
    <property type="entry name" value="Cyt_P450_sf"/>
</dbReference>
<keyword evidence="2 3" id="KW-0349">Heme</keyword>
<keyword evidence="2 3" id="KW-0408">Iron</keyword>
<sequence length="297" mass="32640">MINLVSSAFFSVDMVDLEDAAESSGLHGLREHAEGLADLMTKPNVSDFFPLLRRLDLQGRRRMMGRHLAAMFSIVDGILDRRLDEPGASSNAEQHDDFLQVLLNLMSKGQIDRDVAKAMVFEVRAEIDGVLGGKKTVDETDAMSLPYLMAVVKEALRLHLHPVAPVLVPHLAVEDGVEIGGFAVPKGSSVFFNVWAIMRDPAAWDRPDEFVPERVPGHGGGLQGKDFEFIHFGSGRRQCPGLPMAERVVLHLLASLLHAFEWRLPDGMSAEQLDSSERFTTSNVLAVPLKAVPTVIT</sequence>
<keyword evidence="3" id="KW-0560">Oxidoreductase</keyword>
<dbReference type="GO" id="GO:0016705">
    <property type="term" value="F:oxidoreductase activity, acting on paired donors, with incorporation or reduction of molecular oxygen"/>
    <property type="evidence" value="ECO:0007669"/>
    <property type="project" value="InterPro"/>
</dbReference>
<dbReference type="Gramene" id="TVU46949">
    <property type="protein sequence ID" value="TVU46949"/>
    <property type="gene ID" value="EJB05_06523"/>
</dbReference>
<evidence type="ECO:0000256" key="1">
    <source>
        <dbReference type="ARBA" id="ARBA00010617"/>
    </source>
</evidence>
<protein>
    <recommendedName>
        <fullName evidence="6">Cytochrome P450</fullName>
    </recommendedName>
</protein>
<evidence type="ECO:0000313" key="4">
    <source>
        <dbReference type="EMBL" id="TVU46949.1"/>
    </source>
</evidence>
<dbReference type="PROSITE" id="PS00086">
    <property type="entry name" value="CYTOCHROME_P450"/>
    <property type="match status" value="1"/>
</dbReference>
<dbReference type="GO" id="GO:0004497">
    <property type="term" value="F:monooxygenase activity"/>
    <property type="evidence" value="ECO:0007669"/>
    <property type="project" value="UniProtKB-KW"/>
</dbReference>
<evidence type="ECO:0000256" key="2">
    <source>
        <dbReference type="PIRSR" id="PIRSR602401-1"/>
    </source>
</evidence>
<dbReference type="PANTHER" id="PTHR47950">
    <property type="entry name" value="CYTOCHROME P450, FAMILY 76, SUBFAMILY C, POLYPEPTIDE 5-RELATED"/>
    <property type="match status" value="1"/>
</dbReference>
<evidence type="ECO:0008006" key="6">
    <source>
        <dbReference type="Google" id="ProtNLM"/>
    </source>
</evidence>
<comment type="similarity">
    <text evidence="1 3">Belongs to the cytochrome P450 family.</text>
</comment>
<evidence type="ECO:0000313" key="5">
    <source>
        <dbReference type="Proteomes" id="UP000324897"/>
    </source>
</evidence>
<dbReference type="AlphaFoldDB" id="A0A5J9WF87"/>
<dbReference type="PRINTS" id="PR00463">
    <property type="entry name" value="EP450I"/>
</dbReference>
<dbReference type="GO" id="GO:0005506">
    <property type="term" value="F:iron ion binding"/>
    <property type="evidence" value="ECO:0007669"/>
    <property type="project" value="InterPro"/>
</dbReference>
<dbReference type="Proteomes" id="UP000324897">
    <property type="component" value="Chromosome 5"/>
</dbReference>
<dbReference type="InterPro" id="IPR002401">
    <property type="entry name" value="Cyt_P450_E_grp-I"/>
</dbReference>
<comment type="caution">
    <text evidence="4">The sequence shown here is derived from an EMBL/GenBank/DDBJ whole genome shotgun (WGS) entry which is preliminary data.</text>
</comment>
<accession>A0A5J9WF87</accession>